<evidence type="ECO:0008006" key="6">
    <source>
        <dbReference type="Google" id="ProtNLM"/>
    </source>
</evidence>
<protein>
    <recommendedName>
        <fullName evidence="6">NACHT domain-containing protein</fullName>
    </recommendedName>
</protein>
<evidence type="ECO:0000259" key="3">
    <source>
        <dbReference type="Pfam" id="PF25053"/>
    </source>
</evidence>
<dbReference type="PANTHER" id="PTHR10039:SF5">
    <property type="entry name" value="NACHT DOMAIN-CONTAINING PROTEIN"/>
    <property type="match status" value="1"/>
</dbReference>
<dbReference type="Pfam" id="PF24883">
    <property type="entry name" value="NPHP3_N"/>
    <property type="match status" value="1"/>
</dbReference>
<proteinExistence type="predicted"/>
<reference evidence="4" key="1">
    <citation type="submission" date="2023-06" db="EMBL/GenBank/DDBJ databases">
        <title>Genome-scale phylogeny and comparative genomics of the fungal order Sordariales.</title>
        <authorList>
            <consortium name="Lawrence Berkeley National Laboratory"/>
            <person name="Hensen N."/>
            <person name="Bonometti L."/>
            <person name="Westerberg I."/>
            <person name="Brannstrom I.O."/>
            <person name="Guillou S."/>
            <person name="Cros-Aarteil S."/>
            <person name="Calhoun S."/>
            <person name="Haridas S."/>
            <person name="Kuo A."/>
            <person name="Mondo S."/>
            <person name="Pangilinan J."/>
            <person name="Riley R."/>
            <person name="Labutti K."/>
            <person name="Andreopoulos B."/>
            <person name="Lipzen A."/>
            <person name="Chen C."/>
            <person name="Yanf M."/>
            <person name="Daum C."/>
            <person name="Ng V."/>
            <person name="Clum A."/>
            <person name="Steindorff A."/>
            <person name="Ohm R."/>
            <person name="Martin F."/>
            <person name="Silar P."/>
            <person name="Natvig D."/>
            <person name="Lalanne C."/>
            <person name="Gautier V."/>
            <person name="Ament-Velasquez S.L."/>
            <person name="Kruys A."/>
            <person name="Hutchinson M.I."/>
            <person name="Powell A.J."/>
            <person name="Barry K."/>
            <person name="Miller A.N."/>
            <person name="Grigoriev I.V."/>
            <person name="Debuchy R."/>
            <person name="Gladieux P."/>
            <person name="Thoren M.H."/>
            <person name="Johannesson H."/>
        </authorList>
    </citation>
    <scope>NUCLEOTIDE SEQUENCE</scope>
    <source>
        <strain evidence="4">SMH2532-1</strain>
    </source>
</reference>
<feature type="domain" description="DUF7791" evidence="3">
    <location>
        <begin position="573"/>
        <end position="712"/>
    </location>
</feature>
<comment type="caution">
    <text evidence="4">The sequence shown here is derived from an EMBL/GenBank/DDBJ whole genome shotgun (WGS) entry which is preliminary data.</text>
</comment>
<sequence>MEALAAVSLTGNILQFLDFCGKVVSGSREIYHSFSGTTKEYESLEQVYECISEISAGLVPPLSPEALRKLPPEQRPTEMEIRLAWLAMRCKEASDRLLKDLKASRVESRASRRMAASLLLSIKNALGRSRLKLLEKEVQECRNNLMYCLESMTIQKSSSLVKYVEALQRTQLNLVHDHSGKAQQMTELLHDIHLGALKFLENNELKQEQTDPHILLAVVSEQVRKLGATSGRHYAAEHAIVESLFYDSLSARRESIPEAHKDTFYWLLDKTSSKKRRARHPEIRLLEWLRAGDGIYWVSGKPGSGKSTLMKFVSDHPVVQTALNEWAGGPEQCMVGAYYFWSAGTPLQKSVEGLLRSLLFDIFVRHPSLISVALPDRWETLSGRRTDDASHLLVGVAGRAAKQWTISELSQALERLSLHKDATQHFCFFIDGLDEFHGDHHHLVKVLKTLSGHPNIKLCVSSRPWNVFEDEWGSQASKKLSLHELTRLDIRRYISSTLRESPQWKTEADSNPSYKRLIHDITERAQGVFLWVILVVQSVLEGLGNGDSIILLERRMKELPEDLGTFFRHMLTSVSPIYRKRMALYFQILIHAPHTLTLMHFSFLDECLEMNGRAVLAAPIAPMDDHDIFSRHAVMRRRLNARCKGLVEAHLIPAETRSYLSRQVTFLHRTVRDFLRTDEMTRFLAEFLADYALNTAMLMAYISLIKSLPSPAAARAQLQDALVYAARAEDESPETVVACVDELHDTMTRLALMDAQSSEMVRWVVQSGLCRYVRQSIHDGAPGFDDPSRLIEFALTAAADPESRADMLPMVSTILDAADAHGSRLTAAVLSRYLRAVGTNVQRWQEPDLALRQKKMIQFVLGSAGMSSDFATPDLAGACQALFTSLILDEWELMPPSVVDARVEIILALFAHGRADPNSLYAPADGAEVVDSTAVVAGSECSTDTVWTWFCAQLRKREGAMQNGGVSAEALARCTEVLVQAGAELGHNGSLQSSELSIMFPQRAAGRIGDVMAKRRQDVQHADPSGRNRFTSWASWAVSWLWSGSLG</sequence>
<dbReference type="InterPro" id="IPR056693">
    <property type="entry name" value="DUF7791"/>
</dbReference>
<dbReference type="PANTHER" id="PTHR10039">
    <property type="entry name" value="AMELOGENIN"/>
    <property type="match status" value="1"/>
</dbReference>
<gene>
    <name evidence="4" type="ORF">B0T16DRAFT_246926</name>
</gene>
<evidence type="ECO:0000256" key="1">
    <source>
        <dbReference type="ARBA" id="ARBA00022737"/>
    </source>
</evidence>
<name>A0AA39XTR7_9PEZI</name>
<keyword evidence="1" id="KW-0677">Repeat</keyword>
<dbReference type="EMBL" id="JAULSV010000007">
    <property type="protein sequence ID" value="KAK0639655.1"/>
    <property type="molecule type" value="Genomic_DNA"/>
</dbReference>
<dbReference type="Proteomes" id="UP001174936">
    <property type="component" value="Unassembled WGS sequence"/>
</dbReference>
<dbReference type="SUPFAM" id="SSF52540">
    <property type="entry name" value="P-loop containing nucleoside triphosphate hydrolases"/>
    <property type="match status" value="1"/>
</dbReference>
<evidence type="ECO:0000259" key="2">
    <source>
        <dbReference type="Pfam" id="PF24883"/>
    </source>
</evidence>
<evidence type="ECO:0000313" key="5">
    <source>
        <dbReference type="Proteomes" id="UP001174936"/>
    </source>
</evidence>
<dbReference type="InterPro" id="IPR027417">
    <property type="entry name" value="P-loop_NTPase"/>
</dbReference>
<dbReference type="AlphaFoldDB" id="A0AA39XTR7"/>
<accession>A0AA39XTR7</accession>
<dbReference type="InterPro" id="IPR056884">
    <property type="entry name" value="NPHP3-like_N"/>
</dbReference>
<feature type="domain" description="Nephrocystin 3-like N-terminal" evidence="2">
    <location>
        <begin position="286"/>
        <end position="463"/>
    </location>
</feature>
<dbReference type="Pfam" id="PF25053">
    <property type="entry name" value="DUF7791"/>
    <property type="match status" value="1"/>
</dbReference>
<evidence type="ECO:0000313" key="4">
    <source>
        <dbReference type="EMBL" id="KAK0639655.1"/>
    </source>
</evidence>
<keyword evidence="5" id="KW-1185">Reference proteome</keyword>
<organism evidence="4 5">
    <name type="scientific">Cercophora newfieldiana</name>
    <dbReference type="NCBI Taxonomy" id="92897"/>
    <lineage>
        <taxon>Eukaryota</taxon>
        <taxon>Fungi</taxon>
        <taxon>Dikarya</taxon>
        <taxon>Ascomycota</taxon>
        <taxon>Pezizomycotina</taxon>
        <taxon>Sordariomycetes</taxon>
        <taxon>Sordariomycetidae</taxon>
        <taxon>Sordariales</taxon>
        <taxon>Lasiosphaeriaceae</taxon>
        <taxon>Cercophora</taxon>
    </lineage>
</organism>